<keyword evidence="2" id="KW-0238">DNA-binding</keyword>
<keyword evidence="6" id="KW-1185">Reference proteome</keyword>
<dbReference type="SMART" id="SM00866">
    <property type="entry name" value="UTRA"/>
    <property type="match status" value="1"/>
</dbReference>
<dbReference type="RefSeq" id="WP_225877880.1">
    <property type="nucleotide sequence ID" value="NZ_BOLQ01000004.1"/>
</dbReference>
<dbReference type="SUPFAM" id="SSF46785">
    <property type="entry name" value="Winged helix' DNA-binding domain"/>
    <property type="match status" value="1"/>
</dbReference>
<evidence type="ECO:0000256" key="3">
    <source>
        <dbReference type="ARBA" id="ARBA00023163"/>
    </source>
</evidence>
<gene>
    <name evidence="5" type="ORF">ACFQ4P_07780</name>
</gene>
<accession>A0ABW4CII0</accession>
<dbReference type="Gene3D" id="3.40.1410.10">
    <property type="entry name" value="Chorismate lyase-like"/>
    <property type="match status" value="1"/>
</dbReference>
<evidence type="ECO:0000256" key="2">
    <source>
        <dbReference type="ARBA" id="ARBA00023125"/>
    </source>
</evidence>
<dbReference type="Proteomes" id="UP001597196">
    <property type="component" value="Unassembled WGS sequence"/>
</dbReference>
<dbReference type="InterPro" id="IPR028978">
    <property type="entry name" value="Chorismate_lyase_/UTRA_dom_sf"/>
</dbReference>
<dbReference type="Gene3D" id="1.10.10.10">
    <property type="entry name" value="Winged helix-like DNA-binding domain superfamily/Winged helix DNA-binding domain"/>
    <property type="match status" value="1"/>
</dbReference>
<keyword evidence="1" id="KW-0805">Transcription regulation</keyword>
<dbReference type="Pfam" id="PF07702">
    <property type="entry name" value="UTRA"/>
    <property type="match status" value="1"/>
</dbReference>
<dbReference type="InterPro" id="IPR036388">
    <property type="entry name" value="WH-like_DNA-bd_sf"/>
</dbReference>
<dbReference type="SUPFAM" id="SSF64288">
    <property type="entry name" value="Chorismate lyase-like"/>
    <property type="match status" value="1"/>
</dbReference>
<dbReference type="EMBL" id="JBHTOC010000010">
    <property type="protein sequence ID" value="MFD1430142.1"/>
    <property type="molecule type" value="Genomic_DNA"/>
</dbReference>
<sequence>MSLPKYQQVAATMRKRIKEHAYAPKSLLPDQNTLAKEFGVSRLTIKKALDGLAQEGLIYKQSGVGTVVLGIALENGEDSPAERFDGLTKLVGSAHVRSKILKFDITFPSPKVQKQLVIGPDDPVYDIRRLRLIDGEPWIIEHTYFRVKMVPNLTHKILEHSIYAYINNDLHLKFGGAYRRIGATLTTQEDIDNLGGKEGEPVLQVEQVVWLTTGQNIEYSISRNLARNRSYTVLDINQN</sequence>
<feature type="domain" description="HTH gntR-type" evidence="4">
    <location>
        <begin position="3"/>
        <end position="71"/>
    </location>
</feature>
<dbReference type="CDD" id="cd07377">
    <property type="entry name" value="WHTH_GntR"/>
    <property type="match status" value="1"/>
</dbReference>
<name>A0ABW4CII0_9LACO</name>
<dbReference type="PANTHER" id="PTHR44846:SF5">
    <property type="entry name" value="HTH-TYPE TRANSCRIPTIONAL REGULATOR GMUR"/>
    <property type="match status" value="1"/>
</dbReference>
<evidence type="ECO:0000256" key="1">
    <source>
        <dbReference type="ARBA" id="ARBA00023015"/>
    </source>
</evidence>
<proteinExistence type="predicted"/>
<dbReference type="InterPro" id="IPR000524">
    <property type="entry name" value="Tscrpt_reg_HTH_GntR"/>
</dbReference>
<dbReference type="InterPro" id="IPR050679">
    <property type="entry name" value="Bact_HTH_transcr_reg"/>
</dbReference>
<dbReference type="PRINTS" id="PR00035">
    <property type="entry name" value="HTHGNTR"/>
</dbReference>
<dbReference type="InterPro" id="IPR036390">
    <property type="entry name" value="WH_DNA-bd_sf"/>
</dbReference>
<dbReference type="Pfam" id="PF00392">
    <property type="entry name" value="GntR"/>
    <property type="match status" value="1"/>
</dbReference>
<comment type="caution">
    <text evidence="5">The sequence shown here is derived from an EMBL/GenBank/DDBJ whole genome shotgun (WGS) entry which is preliminary data.</text>
</comment>
<evidence type="ECO:0000313" key="6">
    <source>
        <dbReference type="Proteomes" id="UP001597196"/>
    </source>
</evidence>
<keyword evidence="3" id="KW-0804">Transcription</keyword>
<dbReference type="PROSITE" id="PS50949">
    <property type="entry name" value="HTH_GNTR"/>
    <property type="match status" value="1"/>
</dbReference>
<dbReference type="PANTHER" id="PTHR44846">
    <property type="entry name" value="MANNOSYL-D-GLYCERATE TRANSPORT/METABOLISM SYSTEM REPRESSOR MNGR-RELATED"/>
    <property type="match status" value="1"/>
</dbReference>
<evidence type="ECO:0000259" key="4">
    <source>
        <dbReference type="PROSITE" id="PS50949"/>
    </source>
</evidence>
<organism evidence="5 6">
    <name type="scientific">Lacticaseibacillus mingshuiensis</name>
    <dbReference type="NCBI Taxonomy" id="2799574"/>
    <lineage>
        <taxon>Bacteria</taxon>
        <taxon>Bacillati</taxon>
        <taxon>Bacillota</taxon>
        <taxon>Bacilli</taxon>
        <taxon>Lactobacillales</taxon>
        <taxon>Lactobacillaceae</taxon>
        <taxon>Lacticaseibacillus</taxon>
    </lineage>
</organism>
<dbReference type="SMART" id="SM00345">
    <property type="entry name" value="HTH_GNTR"/>
    <property type="match status" value="1"/>
</dbReference>
<protein>
    <submittedName>
        <fullName evidence="5">GntR family transcriptional regulator</fullName>
    </submittedName>
</protein>
<evidence type="ECO:0000313" key="5">
    <source>
        <dbReference type="EMBL" id="MFD1430142.1"/>
    </source>
</evidence>
<reference evidence="6" key="1">
    <citation type="journal article" date="2019" name="Int. J. Syst. Evol. Microbiol.">
        <title>The Global Catalogue of Microorganisms (GCM) 10K type strain sequencing project: providing services to taxonomists for standard genome sequencing and annotation.</title>
        <authorList>
            <consortium name="The Broad Institute Genomics Platform"/>
            <consortium name="The Broad Institute Genome Sequencing Center for Infectious Disease"/>
            <person name="Wu L."/>
            <person name="Ma J."/>
        </authorList>
    </citation>
    <scope>NUCLEOTIDE SEQUENCE [LARGE SCALE GENOMIC DNA]</scope>
    <source>
        <strain evidence="6">CCM 8980</strain>
    </source>
</reference>
<dbReference type="InterPro" id="IPR011663">
    <property type="entry name" value="UTRA"/>
</dbReference>